<comment type="caution">
    <text evidence="1">The sequence shown here is derived from an EMBL/GenBank/DDBJ whole genome shotgun (WGS) entry which is preliminary data.</text>
</comment>
<accession>A0ABW4EKP8</accession>
<evidence type="ECO:0000313" key="2">
    <source>
        <dbReference type="Proteomes" id="UP001597114"/>
    </source>
</evidence>
<sequence>MTAEQVERAVLQLRERPGMSPVEQIHAILRELGLTVAPPLR</sequence>
<evidence type="ECO:0000313" key="1">
    <source>
        <dbReference type="EMBL" id="MFD1516199.1"/>
    </source>
</evidence>
<organism evidence="1 2">
    <name type="scientific">Pseudonocardia yunnanensis</name>
    <dbReference type="NCBI Taxonomy" id="58107"/>
    <lineage>
        <taxon>Bacteria</taxon>
        <taxon>Bacillati</taxon>
        <taxon>Actinomycetota</taxon>
        <taxon>Actinomycetes</taxon>
        <taxon>Pseudonocardiales</taxon>
        <taxon>Pseudonocardiaceae</taxon>
        <taxon>Pseudonocardia</taxon>
    </lineage>
</organism>
<gene>
    <name evidence="1" type="ORF">ACFSJD_01785</name>
</gene>
<dbReference type="Proteomes" id="UP001597114">
    <property type="component" value="Unassembled WGS sequence"/>
</dbReference>
<protein>
    <recommendedName>
        <fullName evidence="3">KfrA N-terminal DNA-binding domain-containing protein</fullName>
    </recommendedName>
</protein>
<evidence type="ECO:0008006" key="3">
    <source>
        <dbReference type="Google" id="ProtNLM"/>
    </source>
</evidence>
<dbReference type="RefSeq" id="WP_344723047.1">
    <property type="nucleotide sequence ID" value="NZ_BAAAUS010000017.1"/>
</dbReference>
<keyword evidence="2" id="KW-1185">Reference proteome</keyword>
<proteinExistence type="predicted"/>
<reference evidence="2" key="1">
    <citation type="journal article" date="2019" name="Int. J. Syst. Evol. Microbiol.">
        <title>The Global Catalogue of Microorganisms (GCM) 10K type strain sequencing project: providing services to taxonomists for standard genome sequencing and annotation.</title>
        <authorList>
            <consortium name="The Broad Institute Genomics Platform"/>
            <consortium name="The Broad Institute Genome Sequencing Center for Infectious Disease"/>
            <person name="Wu L."/>
            <person name="Ma J."/>
        </authorList>
    </citation>
    <scope>NUCLEOTIDE SEQUENCE [LARGE SCALE GENOMIC DNA]</scope>
    <source>
        <strain evidence="2">CCM 7043</strain>
    </source>
</reference>
<name>A0ABW4EKP8_9PSEU</name>
<dbReference type="EMBL" id="JBHUCO010000002">
    <property type="protein sequence ID" value="MFD1516199.1"/>
    <property type="molecule type" value="Genomic_DNA"/>
</dbReference>